<dbReference type="PANTHER" id="PTHR47677:SF1">
    <property type="entry name" value="CYTOCHROME C OXIDASE ASSEMBLY FACTOR 6"/>
    <property type="match status" value="1"/>
</dbReference>
<dbReference type="GO" id="GO:0033617">
    <property type="term" value="P:mitochondrial respiratory chain complex IV assembly"/>
    <property type="evidence" value="ECO:0007669"/>
    <property type="project" value="TreeGrafter"/>
</dbReference>
<comment type="similarity">
    <text evidence="2">Belongs to the cytochrome c oxidase subunit 6B family.</text>
</comment>
<organism evidence="5 6">
    <name type="scientific">Cephalotrichum gorgonifer</name>
    <dbReference type="NCBI Taxonomy" id="2041049"/>
    <lineage>
        <taxon>Eukaryota</taxon>
        <taxon>Fungi</taxon>
        <taxon>Dikarya</taxon>
        <taxon>Ascomycota</taxon>
        <taxon>Pezizomycotina</taxon>
        <taxon>Sordariomycetes</taxon>
        <taxon>Hypocreomycetidae</taxon>
        <taxon>Microascales</taxon>
        <taxon>Microascaceae</taxon>
        <taxon>Cephalotrichum</taxon>
    </lineage>
</organism>
<evidence type="ECO:0000256" key="1">
    <source>
        <dbReference type="ARBA" id="ARBA00004173"/>
    </source>
</evidence>
<dbReference type="AlphaFoldDB" id="A0AAE8T027"/>
<keyword evidence="4" id="KW-1015">Disulfide bond</keyword>
<dbReference type="EMBL" id="ONZQ02000022">
    <property type="protein sequence ID" value="SPO07589.1"/>
    <property type="molecule type" value="Genomic_DNA"/>
</dbReference>
<dbReference type="Pfam" id="PF02297">
    <property type="entry name" value="COX6B"/>
    <property type="match status" value="1"/>
</dbReference>
<keyword evidence="6" id="KW-1185">Reference proteome</keyword>
<evidence type="ECO:0000256" key="3">
    <source>
        <dbReference type="ARBA" id="ARBA00023128"/>
    </source>
</evidence>
<dbReference type="InterPro" id="IPR048281">
    <property type="entry name" value="COA6_fun"/>
</dbReference>
<evidence type="ECO:0000256" key="4">
    <source>
        <dbReference type="ARBA" id="ARBA00023157"/>
    </source>
</evidence>
<comment type="caution">
    <text evidence="5">The sequence shown here is derived from an EMBL/GenBank/DDBJ whole genome shotgun (WGS) entry which is preliminary data.</text>
</comment>
<dbReference type="PANTHER" id="PTHR47677">
    <property type="entry name" value="CYTOCHROME C OXIDASE ASSEMBLY FACTOR 6"/>
    <property type="match status" value="1"/>
</dbReference>
<dbReference type="InterPro" id="IPR048280">
    <property type="entry name" value="COX6B-like"/>
</dbReference>
<dbReference type="InterPro" id="IPR036549">
    <property type="entry name" value="CX6/COA6-like_sf"/>
</dbReference>
<reference evidence="5" key="1">
    <citation type="submission" date="2018-03" db="EMBL/GenBank/DDBJ databases">
        <authorList>
            <person name="Guldener U."/>
        </authorList>
    </citation>
    <scope>NUCLEOTIDE SEQUENCE</scope>
</reference>
<dbReference type="SUPFAM" id="SSF47694">
    <property type="entry name" value="Cytochrome c oxidase subunit h"/>
    <property type="match status" value="1"/>
</dbReference>
<gene>
    <name evidence="5" type="ORF">DNG_10284</name>
</gene>
<dbReference type="GO" id="GO:0005758">
    <property type="term" value="C:mitochondrial intermembrane space"/>
    <property type="evidence" value="ECO:0007669"/>
    <property type="project" value="TreeGrafter"/>
</dbReference>
<dbReference type="Proteomes" id="UP001187682">
    <property type="component" value="Unassembled WGS sequence"/>
</dbReference>
<comment type="subcellular location">
    <subcellularLocation>
        <location evidence="1">Mitochondrion</location>
    </subcellularLocation>
</comment>
<accession>A0AAE8T027</accession>
<keyword evidence="3" id="KW-0496">Mitochondrion</keyword>
<name>A0AAE8T027_9PEZI</name>
<protein>
    <submittedName>
        <fullName evidence="5">Related to Cytochrome c oxidase subunit 6B-like protein new16</fullName>
    </submittedName>
</protein>
<evidence type="ECO:0000256" key="2">
    <source>
        <dbReference type="ARBA" id="ARBA00006425"/>
    </source>
</evidence>
<sequence length="113" mass="12628">MGLFSSAPPDRATQIRTGAIAPSRTERRQCWAARDAYFGCLDANAIADPKADEAGARKTCPAETEAFERDCAAKWVSYFKDWRVVEAKKRAKIEALEREGAVRMDVTTEFKPK</sequence>
<evidence type="ECO:0000313" key="6">
    <source>
        <dbReference type="Proteomes" id="UP001187682"/>
    </source>
</evidence>
<dbReference type="Gene3D" id="1.10.10.140">
    <property type="entry name" value="Cytochrome c oxidase, subunit VIb"/>
    <property type="match status" value="1"/>
</dbReference>
<proteinExistence type="inferred from homology"/>
<evidence type="ECO:0000313" key="5">
    <source>
        <dbReference type="EMBL" id="SPO07589.1"/>
    </source>
</evidence>